<dbReference type="PANTHER" id="PTHR42923">
    <property type="entry name" value="PROTOPORPHYRINOGEN OXIDASE"/>
    <property type="match status" value="1"/>
</dbReference>
<organism evidence="2 3">
    <name type="scientific">Aspergillus keveii</name>
    <dbReference type="NCBI Taxonomy" id="714993"/>
    <lineage>
        <taxon>Eukaryota</taxon>
        <taxon>Fungi</taxon>
        <taxon>Dikarya</taxon>
        <taxon>Ascomycota</taxon>
        <taxon>Pezizomycotina</taxon>
        <taxon>Eurotiomycetes</taxon>
        <taxon>Eurotiomycetidae</taxon>
        <taxon>Eurotiales</taxon>
        <taxon>Aspergillaceae</taxon>
        <taxon>Aspergillus</taxon>
        <taxon>Aspergillus subgen. Nidulantes</taxon>
    </lineage>
</organism>
<dbReference type="InterPro" id="IPR050464">
    <property type="entry name" value="Zeta_carotene_desat/Oxidored"/>
</dbReference>
<dbReference type="Pfam" id="PF13450">
    <property type="entry name" value="NAD_binding_8"/>
    <property type="match status" value="1"/>
</dbReference>
<dbReference type="Gene3D" id="1.10.405.20">
    <property type="match status" value="1"/>
</dbReference>
<keyword evidence="1" id="KW-0812">Transmembrane</keyword>
<dbReference type="InterPro" id="IPR036188">
    <property type="entry name" value="FAD/NAD-bd_sf"/>
</dbReference>
<dbReference type="Proteomes" id="UP001610563">
    <property type="component" value="Unassembled WGS sequence"/>
</dbReference>
<keyword evidence="1" id="KW-0472">Membrane</keyword>
<dbReference type="SUPFAM" id="SSF51905">
    <property type="entry name" value="FAD/NAD(P)-binding domain"/>
    <property type="match status" value="1"/>
</dbReference>
<dbReference type="EMBL" id="JBFTWV010000402">
    <property type="protein sequence ID" value="KAL2782529.1"/>
    <property type="molecule type" value="Genomic_DNA"/>
</dbReference>
<evidence type="ECO:0000313" key="2">
    <source>
        <dbReference type="EMBL" id="KAL2782529.1"/>
    </source>
</evidence>
<gene>
    <name evidence="2" type="ORF">BJX66DRAFT_345757</name>
</gene>
<comment type="caution">
    <text evidence="2">The sequence shown here is derived from an EMBL/GenBank/DDBJ whole genome shotgun (WGS) entry which is preliminary data.</text>
</comment>
<keyword evidence="3" id="KW-1185">Reference proteome</keyword>
<dbReference type="Gene3D" id="3.50.50.60">
    <property type="entry name" value="FAD/NAD(P)-binding domain"/>
    <property type="match status" value="1"/>
</dbReference>
<evidence type="ECO:0000256" key="1">
    <source>
        <dbReference type="SAM" id="Phobius"/>
    </source>
</evidence>
<accession>A0ABR4FH11</accession>
<reference evidence="2 3" key="1">
    <citation type="submission" date="2024-07" db="EMBL/GenBank/DDBJ databases">
        <title>Section-level genome sequencing and comparative genomics of Aspergillus sections Usti and Cavernicolus.</title>
        <authorList>
            <consortium name="Lawrence Berkeley National Laboratory"/>
            <person name="Nybo J.L."/>
            <person name="Vesth T.C."/>
            <person name="Theobald S."/>
            <person name="Frisvad J.C."/>
            <person name="Larsen T.O."/>
            <person name="Kjaerboelling I."/>
            <person name="Rothschild-Mancinelli K."/>
            <person name="Lyhne E.K."/>
            <person name="Kogle M.E."/>
            <person name="Barry K."/>
            <person name="Clum A."/>
            <person name="Na H."/>
            <person name="Ledsgaard L."/>
            <person name="Lin J."/>
            <person name="Lipzen A."/>
            <person name="Kuo A."/>
            <person name="Riley R."/>
            <person name="Mondo S."/>
            <person name="Labutti K."/>
            <person name="Haridas S."/>
            <person name="Pangalinan J."/>
            <person name="Salamov A.A."/>
            <person name="Simmons B.A."/>
            <person name="Magnuson J.K."/>
            <person name="Chen J."/>
            <person name="Drula E."/>
            <person name="Henrissat B."/>
            <person name="Wiebenga A."/>
            <person name="Lubbers R.J."/>
            <person name="Gomes A.C."/>
            <person name="Makela M.R."/>
            <person name="Stajich J."/>
            <person name="Grigoriev I.V."/>
            <person name="Mortensen U.H."/>
            <person name="De Vries R.P."/>
            <person name="Baker S.E."/>
            <person name="Andersen M.R."/>
        </authorList>
    </citation>
    <scope>NUCLEOTIDE SEQUENCE [LARGE SCALE GENOMIC DNA]</scope>
    <source>
        <strain evidence="2 3">CBS 209.92</strain>
    </source>
</reference>
<evidence type="ECO:0008006" key="4">
    <source>
        <dbReference type="Google" id="ProtNLM"/>
    </source>
</evidence>
<evidence type="ECO:0000313" key="3">
    <source>
        <dbReference type="Proteomes" id="UP001610563"/>
    </source>
</evidence>
<name>A0ABR4FH11_9EURO</name>
<sequence>MDPKPSVAIIGSGPAALFAAWALRSSGHEVTVFEQHDHLTLARQASASEGTPRVDIPMRTFSGAYYANLFRVLNHLGIATRVHRFHYRFLQGMAEYFQFFSNFHRIIPCLSNSFWINLYVLACYVWYTMAVFVVPPRIKNGSSGSEETETLDQYAKRIRLPDRFLDWYLLPLFASVATCSHGDLRQCPAAYIADYRRRTFAAHHRTVSDMHVLQTLLTRNVTIVLQAKVERVQPGIEGVEIHFTTGDGDKHQIRIFDRAIIATSAKQAGELFPTIRSITSRLSEGRVRISVTESSHRANAGRSETLVLMTQVEDTSSPVTHAIHHHPSGLDVVVSPGFHDAEKGPAGAELIYLNRPLPTSESHDLLYEVFGTASKGRKLGWKNGDYGIYLAGGYASASLPLLEACVRSALEAAVAIGADLPFEIVKHTSF</sequence>
<proteinExistence type="predicted"/>
<feature type="transmembrane region" description="Helical" evidence="1">
    <location>
        <begin position="114"/>
        <end position="134"/>
    </location>
</feature>
<keyword evidence="1" id="KW-1133">Transmembrane helix</keyword>
<dbReference type="PANTHER" id="PTHR42923:SF42">
    <property type="entry name" value="AMINE OXIDASE DOMAIN-CONTAINING PROTEIN"/>
    <property type="match status" value="1"/>
</dbReference>
<protein>
    <recommendedName>
        <fullName evidence="4">FAD/NAD(P)-binding domain-containing protein</fullName>
    </recommendedName>
</protein>